<gene>
    <name evidence="2" type="ORF">DP065_00205</name>
</gene>
<organism evidence="2 3">
    <name type="scientific">[Mycoplasma] anseris</name>
    <dbReference type="NCBI Taxonomy" id="92400"/>
    <lineage>
        <taxon>Bacteria</taxon>
        <taxon>Bacillati</taxon>
        <taxon>Mycoplasmatota</taxon>
        <taxon>Mycoplasmoidales</taxon>
        <taxon>Metamycoplasmataceae</taxon>
        <taxon>Metamycoplasma</taxon>
    </lineage>
</organism>
<feature type="transmembrane region" description="Helical" evidence="1">
    <location>
        <begin position="12"/>
        <end position="36"/>
    </location>
</feature>
<dbReference type="Proteomes" id="UP000250218">
    <property type="component" value="Chromosome"/>
</dbReference>
<accession>A0A2Z4NCB7</accession>
<reference evidence="3" key="1">
    <citation type="submission" date="2018-06" db="EMBL/GenBank/DDBJ databases">
        <title>Complete genome sequences of Mycoplasma anatis, M. anseris and M. cloacale type strains.</title>
        <authorList>
            <person name="Grozner D."/>
            <person name="Forro B."/>
            <person name="Sulyok K.M."/>
            <person name="Marton S."/>
            <person name="Kreizinger Z."/>
            <person name="Banyai K."/>
            <person name="Gyuranecz M."/>
        </authorList>
    </citation>
    <scope>NUCLEOTIDE SEQUENCE [LARGE SCALE GENOMIC DNA]</scope>
    <source>
        <strain evidence="3">ATCC 49234</strain>
    </source>
</reference>
<dbReference type="AlphaFoldDB" id="A0A2Z4NCB7"/>
<proteinExistence type="predicted"/>
<keyword evidence="1" id="KW-1133">Transmembrane helix</keyword>
<keyword evidence="3" id="KW-1185">Reference proteome</keyword>
<keyword evidence="1" id="KW-0812">Transmembrane</keyword>
<name>A0A2Z4NCB7_9BACT</name>
<evidence type="ECO:0000313" key="3">
    <source>
        <dbReference type="Proteomes" id="UP000250218"/>
    </source>
</evidence>
<feature type="transmembrane region" description="Helical" evidence="1">
    <location>
        <begin position="51"/>
        <end position="77"/>
    </location>
</feature>
<dbReference type="EMBL" id="CP030140">
    <property type="protein sequence ID" value="AWX69189.1"/>
    <property type="molecule type" value="Genomic_DNA"/>
</dbReference>
<feature type="transmembrane region" description="Helical" evidence="1">
    <location>
        <begin position="89"/>
        <end position="111"/>
    </location>
</feature>
<evidence type="ECO:0000256" key="1">
    <source>
        <dbReference type="SAM" id="Phobius"/>
    </source>
</evidence>
<dbReference type="RefSeq" id="WP_033179048.1">
    <property type="nucleotide sequence ID" value="NZ_CP030140.1"/>
</dbReference>
<sequence length="115" mass="12513">MWSSSKKLGVANLCLSFIGVPLIIAILLVATFVLGFDSKLFDKDIKTSKEILAIGIAMISFLALATITLINFILAMIIGAKTWSNTARILIFVGIIFPLIMFIGIIIAIVVDQDR</sequence>
<keyword evidence="1" id="KW-0472">Membrane</keyword>
<protein>
    <submittedName>
        <fullName evidence="2">Uncharacterized protein</fullName>
    </submittedName>
</protein>
<dbReference type="KEGG" id="mane:DP065_00205"/>
<evidence type="ECO:0000313" key="2">
    <source>
        <dbReference type="EMBL" id="AWX69189.1"/>
    </source>
</evidence>